<keyword evidence="2 5" id="KW-0812">Transmembrane</keyword>
<protein>
    <submittedName>
        <fullName evidence="7">Putative MFS family arabinose efflux permease</fullName>
    </submittedName>
</protein>
<feature type="transmembrane region" description="Helical" evidence="5">
    <location>
        <begin position="7"/>
        <end position="32"/>
    </location>
</feature>
<dbReference type="Gene3D" id="1.20.1250.20">
    <property type="entry name" value="MFS general substrate transporter like domains"/>
    <property type="match status" value="2"/>
</dbReference>
<dbReference type="AlphaFoldDB" id="A0A4R7I331"/>
<evidence type="ECO:0000313" key="7">
    <source>
        <dbReference type="EMBL" id="TDT18022.1"/>
    </source>
</evidence>
<dbReference type="Proteomes" id="UP000294558">
    <property type="component" value="Unassembled WGS sequence"/>
</dbReference>
<proteinExistence type="predicted"/>
<dbReference type="GO" id="GO:0005886">
    <property type="term" value="C:plasma membrane"/>
    <property type="evidence" value="ECO:0007669"/>
    <property type="project" value="UniProtKB-SubCell"/>
</dbReference>
<feature type="transmembrane region" description="Helical" evidence="5">
    <location>
        <begin position="206"/>
        <end position="228"/>
    </location>
</feature>
<accession>A0A4R7I331</accession>
<reference evidence="7 8" key="1">
    <citation type="submission" date="2019-03" db="EMBL/GenBank/DDBJ databases">
        <title>Sequencing the genomes of 1000 actinobacteria strains.</title>
        <authorList>
            <person name="Klenk H.-P."/>
        </authorList>
    </citation>
    <scope>NUCLEOTIDE SEQUENCE [LARGE SCALE GENOMIC DNA]</scope>
    <source>
        <strain evidence="7 8">DSM 18936</strain>
    </source>
</reference>
<dbReference type="InterPro" id="IPR020846">
    <property type="entry name" value="MFS_dom"/>
</dbReference>
<dbReference type="RefSeq" id="WP_133870268.1">
    <property type="nucleotide sequence ID" value="NZ_SOAU01000001.1"/>
</dbReference>
<feature type="transmembrane region" description="Helical" evidence="5">
    <location>
        <begin position="360"/>
        <end position="381"/>
    </location>
</feature>
<feature type="domain" description="Major facilitator superfamily (MFS) profile" evidence="6">
    <location>
        <begin position="10"/>
        <end position="384"/>
    </location>
</feature>
<feature type="transmembrane region" description="Helical" evidence="5">
    <location>
        <begin position="75"/>
        <end position="92"/>
    </location>
</feature>
<dbReference type="Pfam" id="PF07690">
    <property type="entry name" value="MFS_1"/>
    <property type="match status" value="1"/>
</dbReference>
<feature type="transmembrane region" description="Helical" evidence="5">
    <location>
        <begin position="166"/>
        <end position="185"/>
    </location>
</feature>
<feature type="transmembrane region" description="Helical" evidence="5">
    <location>
        <begin position="135"/>
        <end position="154"/>
    </location>
</feature>
<dbReference type="SUPFAM" id="SSF103473">
    <property type="entry name" value="MFS general substrate transporter"/>
    <property type="match status" value="1"/>
</dbReference>
<evidence type="ECO:0000256" key="1">
    <source>
        <dbReference type="ARBA" id="ARBA00004651"/>
    </source>
</evidence>
<comment type="caution">
    <text evidence="7">The sequence shown here is derived from an EMBL/GenBank/DDBJ whole genome shotgun (WGS) entry which is preliminary data.</text>
</comment>
<name>A0A4R7I331_9ACTN</name>
<keyword evidence="4 5" id="KW-0472">Membrane</keyword>
<feature type="transmembrane region" description="Helical" evidence="5">
    <location>
        <begin position="104"/>
        <end position="128"/>
    </location>
</feature>
<feature type="transmembrane region" description="Helical" evidence="5">
    <location>
        <begin position="44"/>
        <end position="63"/>
    </location>
</feature>
<evidence type="ECO:0000313" key="8">
    <source>
        <dbReference type="Proteomes" id="UP000294558"/>
    </source>
</evidence>
<evidence type="ECO:0000256" key="2">
    <source>
        <dbReference type="ARBA" id="ARBA00022692"/>
    </source>
</evidence>
<keyword evidence="3 5" id="KW-1133">Transmembrane helix</keyword>
<keyword evidence="8" id="KW-1185">Reference proteome</keyword>
<feature type="transmembrane region" description="Helical" evidence="5">
    <location>
        <begin position="331"/>
        <end position="354"/>
    </location>
</feature>
<organism evidence="7 8">
    <name type="scientific">Ilumatobacter fluminis</name>
    <dbReference type="NCBI Taxonomy" id="467091"/>
    <lineage>
        <taxon>Bacteria</taxon>
        <taxon>Bacillati</taxon>
        <taxon>Actinomycetota</taxon>
        <taxon>Acidimicrobiia</taxon>
        <taxon>Acidimicrobiales</taxon>
        <taxon>Ilumatobacteraceae</taxon>
        <taxon>Ilumatobacter</taxon>
    </lineage>
</organism>
<evidence type="ECO:0000256" key="5">
    <source>
        <dbReference type="SAM" id="Phobius"/>
    </source>
</evidence>
<dbReference type="InterPro" id="IPR011701">
    <property type="entry name" value="MFS"/>
</dbReference>
<dbReference type="OrthoDB" id="7375466at2"/>
<dbReference type="EMBL" id="SOAU01000001">
    <property type="protein sequence ID" value="TDT18022.1"/>
    <property type="molecule type" value="Genomic_DNA"/>
</dbReference>
<feature type="transmembrane region" description="Helical" evidence="5">
    <location>
        <begin position="272"/>
        <end position="290"/>
    </location>
</feature>
<gene>
    <name evidence="7" type="ORF">BDK89_3636</name>
</gene>
<evidence type="ECO:0000256" key="4">
    <source>
        <dbReference type="ARBA" id="ARBA00023136"/>
    </source>
</evidence>
<dbReference type="PANTHER" id="PTHR11360:SF284">
    <property type="entry name" value="EG:103B4.3 PROTEIN-RELATED"/>
    <property type="match status" value="1"/>
</dbReference>
<evidence type="ECO:0000259" key="6">
    <source>
        <dbReference type="PROSITE" id="PS50850"/>
    </source>
</evidence>
<evidence type="ECO:0000256" key="3">
    <source>
        <dbReference type="ARBA" id="ARBA00022989"/>
    </source>
</evidence>
<feature type="transmembrane region" description="Helical" evidence="5">
    <location>
        <begin position="240"/>
        <end position="260"/>
    </location>
</feature>
<dbReference type="GO" id="GO:0022857">
    <property type="term" value="F:transmembrane transporter activity"/>
    <property type="evidence" value="ECO:0007669"/>
    <property type="project" value="InterPro"/>
</dbReference>
<feature type="transmembrane region" description="Helical" evidence="5">
    <location>
        <begin position="296"/>
        <end position="319"/>
    </location>
</feature>
<sequence>MVDSGRGWLTVVAAFLSSAVTLGTAYSFGAFFESMSDEFGSERGATAVIFGLTTCLFFVLSLITGRLMDRFGPRLVLAIGAVSLFVGLMLTSRVDSLGPGYITYGFGVGIAAACGYVPMVAMVGGWFLRQRAFAVGVAVAGIGVGTLVMSPLSAALIDRYGWRDTYVILAIAGTAVLLACMPLAAAPPGDGSPQPSRFSDAVHSRVFRRLHLSSFFLGLALFVPFVFVGQYAKDEGVGSVPAAVLVSVLGGASVLSRLGFGALDRRFGSFRLYRTCYLIHGVSFVVWLVAGSSYALMVLFVLVLGVGYGGFVALGPIVVADRMGVAGLGSILGILYTAPGIGALIGAPTAGWLIDRTDGYTWAIVGCIAACAVSVVLLVGLPTTVDGRLERSAKAKG</sequence>
<dbReference type="InterPro" id="IPR050327">
    <property type="entry name" value="Proton-linked_MCT"/>
</dbReference>
<dbReference type="PROSITE" id="PS50850">
    <property type="entry name" value="MFS"/>
    <property type="match status" value="1"/>
</dbReference>
<comment type="subcellular location">
    <subcellularLocation>
        <location evidence="1">Cell membrane</location>
        <topology evidence="1">Multi-pass membrane protein</topology>
    </subcellularLocation>
</comment>
<dbReference type="InterPro" id="IPR036259">
    <property type="entry name" value="MFS_trans_sf"/>
</dbReference>
<dbReference type="PANTHER" id="PTHR11360">
    <property type="entry name" value="MONOCARBOXYLATE TRANSPORTER"/>
    <property type="match status" value="1"/>
</dbReference>